<comment type="caution">
    <text evidence="1">The sequence shown here is derived from an EMBL/GenBank/DDBJ whole genome shotgun (WGS) entry which is preliminary data.</text>
</comment>
<accession>L1NG36</accession>
<dbReference type="HOGENOM" id="CLU_2992807_0_0_10"/>
<protein>
    <submittedName>
        <fullName evidence="1">Uncharacterized protein</fullName>
    </submittedName>
</protein>
<sequence>MTPSSQTLYLRGFLEEGIDTSLQLFFTYYTAFASLVRRWESKLVEYTTSPYSQMSVQ</sequence>
<gene>
    <name evidence="1" type="ORF">HMPREF9134_00566</name>
</gene>
<proteinExistence type="predicted"/>
<dbReference type="EMBL" id="AMEQ01000018">
    <property type="protein sequence ID" value="EKY02177.1"/>
    <property type="molecule type" value="Genomic_DNA"/>
</dbReference>
<organism evidence="1 2">
    <name type="scientific">Porphyromonas catoniae F0037</name>
    <dbReference type="NCBI Taxonomy" id="1127696"/>
    <lineage>
        <taxon>Bacteria</taxon>
        <taxon>Pseudomonadati</taxon>
        <taxon>Bacteroidota</taxon>
        <taxon>Bacteroidia</taxon>
        <taxon>Bacteroidales</taxon>
        <taxon>Porphyromonadaceae</taxon>
        <taxon>Porphyromonas</taxon>
    </lineage>
</organism>
<dbReference type="Proteomes" id="UP000010408">
    <property type="component" value="Unassembled WGS sequence"/>
</dbReference>
<reference evidence="1 2" key="1">
    <citation type="submission" date="2012-05" db="EMBL/GenBank/DDBJ databases">
        <authorList>
            <person name="Weinstock G."/>
            <person name="Sodergren E."/>
            <person name="Lobos E.A."/>
            <person name="Fulton L."/>
            <person name="Fulton R."/>
            <person name="Courtney L."/>
            <person name="Fronick C."/>
            <person name="O'Laughlin M."/>
            <person name="Godfrey J."/>
            <person name="Wilson R.M."/>
            <person name="Miner T."/>
            <person name="Farmer C."/>
            <person name="Delehaunty K."/>
            <person name="Cordes M."/>
            <person name="Minx P."/>
            <person name="Tomlinson C."/>
            <person name="Chen J."/>
            <person name="Wollam A."/>
            <person name="Pepin K.H."/>
            <person name="Bhonagiri V."/>
            <person name="Zhang X."/>
            <person name="Suruliraj S."/>
            <person name="Warren W."/>
            <person name="Mitreva M."/>
            <person name="Mardis E.R."/>
            <person name="Wilson R.K."/>
        </authorList>
    </citation>
    <scope>NUCLEOTIDE SEQUENCE [LARGE SCALE GENOMIC DNA]</scope>
    <source>
        <strain evidence="1 2">F0037</strain>
    </source>
</reference>
<evidence type="ECO:0000313" key="2">
    <source>
        <dbReference type="Proteomes" id="UP000010408"/>
    </source>
</evidence>
<dbReference type="AlphaFoldDB" id="L1NG36"/>
<name>L1NG36_9PORP</name>
<evidence type="ECO:0000313" key="1">
    <source>
        <dbReference type="EMBL" id="EKY02177.1"/>
    </source>
</evidence>